<reference evidence="3" key="2">
    <citation type="submission" date="2023-11" db="EMBL/GenBank/DDBJ databases">
        <title>MicrobeMod: A computational toolkit for identifying prokaryotic methylation and restriction-modification with nanopore sequencing.</title>
        <authorList>
            <person name="Crits-Christoph A."/>
            <person name="Kang S.C."/>
            <person name="Lee H."/>
            <person name="Ostrov N."/>
        </authorList>
    </citation>
    <scope>NUCLEOTIDE SEQUENCE</scope>
    <source>
        <strain evidence="3">ATCC 51242</strain>
    </source>
</reference>
<dbReference type="EMBL" id="CP007514">
    <property type="protein sequence ID" value="AHY45465.1"/>
    <property type="molecule type" value="Genomic_DNA"/>
</dbReference>
<protein>
    <submittedName>
        <fullName evidence="3">ROK family protein</fullName>
    </submittedName>
    <submittedName>
        <fullName evidence="2">Transcriptional regulator/sugar kinase</fullName>
    </submittedName>
</protein>
<dbReference type="eggNOG" id="COG1940">
    <property type="taxonomic scope" value="Bacteria"/>
</dbReference>
<name>A0A023X0C5_RUBRA</name>
<dbReference type="AlphaFoldDB" id="A0A023X0C5"/>
<dbReference type="KEGG" id="rrd:RradSPS_0182"/>
<comment type="similarity">
    <text evidence="1">Belongs to the ROK (NagC/XylR) family.</text>
</comment>
<evidence type="ECO:0000313" key="3">
    <source>
        <dbReference type="EMBL" id="MDX5892876.1"/>
    </source>
</evidence>
<keyword evidence="4" id="KW-1185">Reference proteome</keyword>
<organism evidence="2 4">
    <name type="scientific">Rubrobacter radiotolerans</name>
    <name type="common">Arthrobacter radiotolerans</name>
    <dbReference type="NCBI Taxonomy" id="42256"/>
    <lineage>
        <taxon>Bacteria</taxon>
        <taxon>Bacillati</taxon>
        <taxon>Actinomycetota</taxon>
        <taxon>Rubrobacteria</taxon>
        <taxon>Rubrobacterales</taxon>
        <taxon>Rubrobacteraceae</taxon>
        <taxon>Rubrobacter</taxon>
    </lineage>
</organism>
<evidence type="ECO:0000313" key="4">
    <source>
        <dbReference type="Proteomes" id="UP000025229"/>
    </source>
</evidence>
<dbReference type="InterPro" id="IPR000600">
    <property type="entry name" value="ROK"/>
</dbReference>
<keyword evidence="2" id="KW-0418">Kinase</keyword>
<dbReference type="EMBL" id="JAWXXX010000001">
    <property type="protein sequence ID" value="MDX5892876.1"/>
    <property type="molecule type" value="Genomic_DNA"/>
</dbReference>
<dbReference type="GO" id="GO:0016301">
    <property type="term" value="F:kinase activity"/>
    <property type="evidence" value="ECO:0007669"/>
    <property type="project" value="UniProtKB-KW"/>
</dbReference>
<dbReference type="HOGENOM" id="CLU_036604_0_4_11"/>
<dbReference type="Gene3D" id="3.30.420.40">
    <property type="match status" value="2"/>
</dbReference>
<gene>
    <name evidence="2" type="ORF">RradSPS_0182</name>
    <name evidence="3" type="ORF">SIL72_02425</name>
</gene>
<dbReference type="PATRIC" id="fig|42256.3.peg.185"/>
<dbReference type="Pfam" id="PF00480">
    <property type="entry name" value="ROK"/>
    <property type="match status" value="1"/>
</dbReference>
<accession>A0A023X0C5</accession>
<dbReference type="InterPro" id="IPR043129">
    <property type="entry name" value="ATPase_NBD"/>
</dbReference>
<dbReference type="PANTHER" id="PTHR18964">
    <property type="entry name" value="ROK (REPRESSOR, ORF, KINASE) FAMILY"/>
    <property type="match status" value="1"/>
</dbReference>
<keyword evidence="2" id="KW-0808">Transferase</keyword>
<proteinExistence type="inferred from homology"/>
<dbReference type="SUPFAM" id="SSF53067">
    <property type="entry name" value="Actin-like ATPase domain"/>
    <property type="match status" value="1"/>
</dbReference>
<sequence>MSALVAVDIGGTKVRISSFPVGADWSAAPTAERVFETPRSGDVVAALAERVREVVYEGDKDACPIAVGVGCPGPLDPLRGIVLNPPNLSREWWGLGLTGALAGELGISPDRVALENDCNLAALGEATFGAGRPYGSTLYITVSTGVGGGLVLDGEIFGGERGYAVEIGHTKLTDRPYPCGCGRTGCVESAVSGTAIARRAREAGWTPPSGGEPTAKAVLEAATSGDAVARDIVETAAAFFAETLVNAVYLYDPAVIVVGGGVSESDLFMDLSLAAFERVPTMPAFRGVPVLRAALEPRSVVTGAFVLARRLIGEE</sequence>
<dbReference type="PANTHER" id="PTHR18964:SF173">
    <property type="entry name" value="GLUCOKINASE"/>
    <property type="match status" value="1"/>
</dbReference>
<dbReference type="Proteomes" id="UP000025229">
    <property type="component" value="Chromosome"/>
</dbReference>
<dbReference type="STRING" id="42256.RradSPS_0182"/>
<dbReference type="RefSeq" id="WP_051589173.1">
    <property type="nucleotide sequence ID" value="NZ_CP007514.1"/>
</dbReference>
<evidence type="ECO:0000313" key="2">
    <source>
        <dbReference type="EMBL" id="AHY45465.1"/>
    </source>
</evidence>
<reference evidence="2 4" key="1">
    <citation type="submission" date="2014-03" db="EMBL/GenBank/DDBJ databases">
        <title>Complete genome sequence of the Radio-Resistant Rubrobacter radiotolerans RSPS-4.</title>
        <authorList>
            <person name="Egas C.C."/>
            <person name="Barroso C.C."/>
            <person name="Froufe H.J.C."/>
            <person name="Pacheco J.J."/>
            <person name="Albuquerque L.L."/>
            <person name="da Costa M.M.S."/>
        </authorList>
    </citation>
    <scope>NUCLEOTIDE SEQUENCE [LARGE SCALE GENOMIC DNA]</scope>
    <source>
        <strain evidence="2 4">RSPS-4</strain>
    </source>
</reference>
<evidence type="ECO:0000256" key="1">
    <source>
        <dbReference type="ARBA" id="ARBA00006479"/>
    </source>
</evidence>
<dbReference type="Proteomes" id="UP001281130">
    <property type="component" value="Unassembled WGS sequence"/>
</dbReference>